<proteinExistence type="predicted"/>
<organism evidence="1 2">
    <name type="scientific">Siphonobacter curvatus</name>
    <dbReference type="NCBI Taxonomy" id="2094562"/>
    <lineage>
        <taxon>Bacteria</taxon>
        <taxon>Pseudomonadati</taxon>
        <taxon>Bacteroidota</taxon>
        <taxon>Cytophagia</taxon>
        <taxon>Cytophagales</taxon>
        <taxon>Cytophagaceae</taxon>
        <taxon>Siphonobacter</taxon>
    </lineage>
</organism>
<dbReference type="InterPro" id="IPR000801">
    <property type="entry name" value="Esterase-like"/>
</dbReference>
<evidence type="ECO:0000313" key="2">
    <source>
        <dbReference type="Proteomes" id="UP000239590"/>
    </source>
</evidence>
<dbReference type="OrthoDB" id="9784036at2"/>
<name>A0A2S7IQD0_9BACT</name>
<evidence type="ECO:0000313" key="1">
    <source>
        <dbReference type="EMBL" id="PQA59892.1"/>
    </source>
</evidence>
<dbReference type="PANTHER" id="PTHR48098">
    <property type="entry name" value="ENTEROCHELIN ESTERASE-RELATED"/>
    <property type="match status" value="1"/>
</dbReference>
<dbReference type="SUPFAM" id="SSF53474">
    <property type="entry name" value="alpha/beta-Hydrolases"/>
    <property type="match status" value="1"/>
</dbReference>
<dbReference type="AlphaFoldDB" id="A0A2S7IQD0"/>
<dbReference type="PANTHER" id="PTHR48098:SF6">
    <property type="entry name" value="FERRI-BACILLIBACTIN ESTERASE BESA"/>
    <property type="match status" value="1"/>
</dbReference>
<sequence length="272" mass="31335">MPLDPFTITSHSVTLNSHSLERLVSLTFLLPPGYESSTQLYATLYLNDGQDFERLRLQETLEKLYQKNQVPGLLVVGIHANERRLSEYGTAHQPDYKGRGDRAEAHTQFVLHELVPYVEKHFRVNKELQSRVYAGFSLGGLSALDVCWNHADVFSKVGVFSGALWWRSRAYDEGYDDANDRIMHVQIRNTIGKPALKFWFEAGTDDEKDDRNNNGIIDAIDDTYDLMYELERKGYIRETDFTYLQVEGGQHNPETWGAIMPAFLQWAFNDQF</sequence>
<dbReference type="EMBL" id="PTRA01000001">
    <property type="protein sequence ID" value="PQA59892.1"/>
    <property type="molecule type" value="Genomic_DNA"/>
</dbReference>
<dbReference type="Gene3D" id="3.40.50.1820">
    <property type="entry name" value="alpha/beta hydrolase"/>
    <property type="match status" value="1"/>
</dbReference>
<dbReference type="RefSeq" id="WP_104711728.1">
    <property type="nucleotide sequence ID" value="NZ_PTRA01000001.1"/>
</dbReference>
<gene>
    <name evidence="1" type="ORF">C5O19_09790</name>
</gene>
<protein>
    <submittedName>
        <fullName evidence="1">Esterase</fullName>
    </submittedName>
</protein>
<dbReference type="InterPro" id="IPR050583">
    <property type="entry name" value="Mycobacterial_A85_antigen"/>
</dbReference>
<keyword evidence="2" id="KW-1185">Reference proteome</keyword>
<reference evidence="2" key="1">
    <citation type="submission" date="2018-02" db="EMBL/GenBank/DDBJ databases">
        <title>Genome sequencing of Solimonas sp. HR-BB.</title>
        <authorList>
            <person name="Lee Y."/>
            <person name="Jeon C.O."/>
        </authorList>
    </citation>
    <scope>NUCLEOTIDE SEQUENCE [LARGE SCALE GENOMIC DNA]</scope>
    <source>
        <strain evidence="2">HR-U</strain>
    </source>
</reference>
<comment type="caution">
    <text evidence="1">The sequence shown here is derived from an EMBL/GenBank/DDBJ whole genome shotgun (WGS) entry which is preliminary data.</text>
</comment>
<dbReference type="InterPro" id="IPR029058">
    <property type="entry name" value="AB_hydrolase_fold"/>
</dbReference>
<dbReference type="Proteomes" id="UP000239590">
    <property type="component" value="Unassembled WGS sequence"/>
</dbReference>
<accession>A0A2S7IQD0</accession>
<dbReference type="Pfam" id="PF00756">
    <property type="entry name" value="Esterase"/>
    <property type="match status" value="1"/>
</dbReference>